<feature type="region of interest" description="Disordered" evidence="11">
    <location>
        <begin position="336"/>
        <end position="363"/>
    </location>
</feature>
<feature type="compositionally biased region" description="Polar residues" evidence="11">
    <location>
        <begin position="16"/>
        <end position="25"/>
    </location>
</feature>
<dbReference type="FunFam" id="1.10.510.10:FF:000397">
    <property type="entry name" value="Serine/threonine-protein kinase KIN4"/>
    <property type="match status" value="1"/>
</dbReference>
<dbReference type="GO" id="GO:0000011">
    <property type="term" value="P:vacuole inheritance"/>
    <property type="evidence" value="ECO:0007669"/>
    <property type="project" value="EnsemblFungi"/>
</dbReference>
<keyword evidence="6" id="KW-0418">Kinase</keyword>
<feature type="compositionally biased region" description="Polar residues" evidence="11">
    <location>
        <begin position="390"/>
        <end position="404"/>
    </location>
</feature>
<dbReference type="FunFam" id="3.30.200.20:FF:000042">
    <property type="entry name" value="Aurora kinase A"/>
    <property type="match status" value="1"/>
</dbReference>
<dbReference type="GO" id="GO:0071988">
    <property type="term" value="P:protein localization to spindle pole body"/>
    <property type="evidence" value="ECO:0007669"/>
    <property type="project" value="EnsemblFungi"/>
</dbReference>
<dbReference type="SMART" id="SM00220">
    <property type="entry name" value="S_TKc"/>
    <property type="match status" value="1"/>
</dbReference>
<dbReference type="OMA" id="YRYITRT"/>
<keyword evidence="3" id="KW-0597">Phosphoprotein</keyword>
<feature type="region of interest" description="Disordered" evidence="11">
    <location>
        <begin position="390"/>
        <end position="415"/>
    </location>
</feature>
<dbReference type="InterPro" id="IPR017441">
    <property type="entry name" value="Protein_kinase_ATP_BS"/>
</dbReference>
<accession>A7TKP7</accession>
<dbReference type="InterPro" id="IPR011009">
    <property type="entry name" value="Kinase-like_dom_sf"/>
</dbReference>
<gene>
    <name evidence="13" type="ORF">Kpol_1072p29</name>
</gene>
<feature type="compositionally biased region" description="Basic and acidic residues" evidence="11">
    <location>
        <begin position="445"/>
        <end position="469"/>
    </location>
</feature>
<feature type="compositionally biased region" description="Polar residues" evidence="11">
    <location>
        <begin position="336"/>
        <end position="360"/>
    </location>
</feature>
<dbReference type="FunCoup" id="A7TKP7">
    <property type="interactions" value="383"/>
</dbReference>
<feature type="compositionally biased region" description="Polar residues" evidence="11">
    <location>
        <begin position="788"/>
        <end position="799"/>
    </location>
</feature>
<dbReference type="Gene3D" id="1.10.510.10">
    <property type="entry name" value="Transferase(Phosphotransferase) domain 1"/>
    <property type="match status" value="1"/>
</dbReference>
<dbReference type="GO" id="GO:0004674">
    <property type="term" value="F:protein serine/threonine kinase activity"/>
    <property type="evidence" value="ECO:0007669"/>
    <property type="project" value="UniProtKB-KW"/>
</dbReference>
<dbReference type="GeneID" id="5545358"/>
<dbReference type="PROSITE" id="PS50011">
    <property type="entry name" value="PROTEIN_KINASE_DOM"/>
    <property type="match status" value="1"/>
</dbReference>
<dbReference type="GO" id="GO:0005938">
    <property type="term" value="C:cell cortex"/>
    <property type="evidence" value="ECO:0007669"/>
    <property type="project" value="EnsemblFungi"/>
</dbReference>
<feature type="compositionally biased region" description="Polar residues" evidence="11">
    <location>
        <begin position="512"/>
        <end position="525"/>
    </location>
</feature>
<sequence>MSSISNRHTYYGGGSNTQHTTNMVRSPSDRLSKLKRKQITFGPYYIGSTLGEGEFGKVKLGWTRNPTSNQEVSKQVAIKLIRRDKIVKNSEKEIKIFREINALKHLTHPNIVKLEEVLQNSKYIGIVLEYASGGEFYRYIQRKRRLKETAGCRLFTQLVSGVNYMHSKGLVHRDLKLENLLLDKHENLVITDFGFVNEFLKDNDLMKTSCGSPCYAAPELVISTKPYEARKADIWSCGIILYAMLAGYLPWDDDPQNPEGDDIARLYYFITRTSLKFPEYISPIPRDLLRRLLVSDPRKRLNIRQIQQHEWLRPHSEFLSITPEDWDNKMKTEVALSNPQQNNEKLNKASSVESSTSKYSNSDKRDTLIIDTAMLLSPVPPQEYQSYIITKPSSVNEDTSSSTQKNKKMHSRSNSAASIALQAVVDAELEASQRNQDHINTVKNEVNRNENMNTKEKRSNNNSDNKKQEYINLQQVSRNDTMQDRSMGIRAEFIRSAGNNEREDIQLKKVETNYNGENSTRGSHNSGKHRKPRPTSYHPGSSSGRTNLSPYDFNTFNTNTESSTKKVISQLETLQFDSTPSLIVDTEATGMPVNSSPKILSQRSFSMSKPSLDLQSVTADLIKFQGENDSAAKSIHEHVMGTNWQYVPHSISSPKNSLGRTPEEYDSSLQHPPSSGGKYETVLTDSNTSYNSITQESEKSKTSPMYEAYMFTDVSTQRDKIKEEKKGSKKRFSILSFYSSYNNNSKTSFDSSDTKSRADHSSIGSPQLTPGHATQGRADLSVRDRNTRMPSMTNNTNNSHLKNERIISQAESDIEDVYRRRSSKPIKNDKRYSSIEIGRDNTANKIGTRNKRASMMVPNLQEHNTNIPELRPQREQSTAKKVIDFFKRRSMRL</sequence>
<dbReference type="InterPro" id="IPR000719">
    <property type="entry name" value="Prot_kinase_dom"/>
</dbReference>
<dbReference type="Pfam" id="PF00069">
    <property type="entry name" value="Pkinase"/>
    <property type="match status" value="1"/>
</dbReference>
<evidence type="ECO:0000259" key="12">
    <source>
        <dbReference type="PROSITE" id="PS50011"/>
    </source>
</evidence>
<feature type="region of interest" description="Disordered" evidence="11">
    <location>
        <begin position="1"/>
        <end position="30"/>
    </location>
</feature>
<comment type="catalytic activity">
    <reaction evidence="9">
        <text>L-seryl-[protein] + ATP = O-phospho-L-seryl-[protein] + ADP + H(+)</text>
        <dbReference type="Rhea" id="RHEA:17989"/>
        <dbReference type="Rhea" id="RHEA-COMP:9863"/>
        <dbReference type="Rhea" id="RHEA-COMP:11604"/>
        <dbReference type="ChEBI" id="CHEBI:15378"/>
        <dbReference type="ChEBI" id="CHEBI:29999"/>
        <dbReference type="ChEBI" id="CHEBI:30616"/>
        <dbReference type="ChEBI" id="CHEBI:83421"/>
        <dbReference type="ChEBI" id="CHEBI:456216"/>
        <dbReference type="EC" id="2.7.11.1"/>
    </reaction>
</comment>
<dbReference type="STRING" id="436907.A7TKP7"/>
<dbReference type="AlphaFoldDB" id="A7TKP7"/>
<protein>
    <recommendedName>
        <fullName evidence="1">non-specific serine/threonine protein kinase</fullName>
        <ecNumber evidence="1">2.7.11.1</ecNumber>
    </recommendedName>
</protein>
<dbReference type="PANTHER" id="PTHR24346:SF110">
    <property type="entry name" value="NON-SPECIFIC SERINE_THREONINE PROTEIN KINASE"/>
    <property type="match status" value="1"/>
</dbReference>
<evidence type="ECO:0000256" key="11">
    <source>
        <dbReference type="SAM" id="MobiDB-lite"/>
    </source>
</evidence>
<dbReference type="GO" id="GO:0045033">
    <property type="term" value="P:peroxisome inheritance"/>
    <property type="evidence" value="ECO:0007669"/>
    <property type="project" value="EnsemblFungi"/>
</dbReference>
<dbReference type="KEGG" id="vpo:Kpol_1072p29"/>
<dbReference type="Proteomes" id="UP000000267">
    <property type="component" value="Unassembled WGS sequence"/>
</dbReference>
<feature type="region of interest" description="Disordered" evidence="11">
    <location>
        <begin position="434"/>
        <end position="469"/>
    </location>
</feature>
<evidence type="ECO:0000256" key="6">
    <source>
        <dbReference type="ARBA" id="ARBA00022777"/>
    </source>
</evidence>
<dbReference type="PROSITE" id="PS00107">
    <property type="entry name" value="PROTEIN_KINASE_ATP"/>
    <property type="match status" value="1"/>
</dbReference>
<dbReference type="GO" id="GO:0031578">
    <property type="term" value="P:mitotic spindle orientation checkpoint signaling"/>
    <property type="evidence" value="ECO:0007669"/>
    <property type="project" value="EnsemblFungi"/>
</dbReference>
<feature type="region of interest" description="Disordered" evidence="11">
    <location>
        <begin position="745"/>
        <end position="799"/>
    </location>
</feature>
<evidence type="ECO:0000256" key="3">
    <source>
        <dbReference type="ARBA" id="ARBA00022553"/>
    </source>
</evidence>
<feature type="region of interest" description="Disordered" evidence="11">
    <location>
        <begin position="651"/>
        <end position="683"/>
    </location>
</feature>
<dbReference type="RefSeq" id="XP_001645017.1">
    <property type="nucleotide sequence ID" value="XM_001644967.1"/>
</dbReference>
<feature type="binding site" evidence="10">
    <location>
        <position position="79"/>
    </location>
    <ligand>
        <name>ATP</name>
        <dbReference type="ChEBI" id="CHEBI:30616"/>
    </ligand>
</feature>
<evidence type="ECO:0000256" key="5">
    <source>
        <dbReference type="ARBA" id="ARBA00022741"/>
    </source>
</evidence>
<dbReference type="OrthoDB" id="193931at2759"/>
<dbReference type="GO" id="GO:0005816">
    <property type="term" value="C:spindle pole body"/>
    <property type="evidence" value="ECO:0007669"/>
    <property type="project" value="EnsemblFungi"/>
</dbReference>
<dbReference type="SUPFAM" id="SSF56112">
    <property type="entry name" value="Protein kinase-like (PK-like)"/>
    <property type="match status" value="1"/>
</dbReference>
<dbReference type="EC" id="2.7.11.1" evidence="1"/>
<keyword evidence="5 10" id="KW-0547">Nucleotide-binding</keyword>
<name>A7TKP7_VANPO</name>
<feature type="domain" description="Protein kinase" evidence="12">
    <location>
        <begin position="44"/>
        <end position="312"/>
    </location>
</feature>
<keyword evidence="4" id="KW-0808">Transferase</keyword>
<dbReference type="PhylomeDB" id="A7TKP7"/>
<evidence type="ECO:0000256" key="7">
    <source>
        <dbReference type="ARBA" id="ARBA00022840"/>
    </source>
</evidence>
<evidence type="ECO:0000256" key="1">
    <source>
        <dbReference type="ARBA" id="ARBA00012513"/>
    </source>
</evidence>
<dbReference type="HOGENOM" id="CLU_002888_1_2_1"/>
<dbReference type="PROSITE" id="PS00108">
    <property type="entry name" value="PROTEIN_KINASE_ST"/>
    <property type="match status" value="1"/>
</dbReference>
<evidence type="ECO:0000256" key="4">
    <source>
        <dbReference type="ARBA" id="ARBA00022679"/>
    </source>
</evidence>
<keyword evidence="7 10" id="KW-0067">ATP-binding</keyword>
<feature type="compositionally biased region" description="Basic and acidic residues" evidence="11">
    <location>
        <begin position="500"/>
        <end position="511"/>
    </location>
</feature>
<dbReference type="eggNOG" id="KOG0583">
    <property type="taxonomic scope" value="Eukaryota"/>
</dbReference>
<evidence type="ECO:0000313" key="13">
    <source>
        <dbReference type="EMBL" id="EDO17159.1"/>
    </source>
</evidence>
<dbReference type="InterPro" id="IPR008271">
    <property type="entry name" value="Ser/Thr_kinase_AS"/>
</dbReference>
<dbReference type="GO" id="GO:0005524">
    <property type="term" value="F:ATP binding"/>
    <property type="evidence" value="ECO:0007669"/>
    <property type="project" value="UniProtKB-UniRule"/>
</dbReference>
<dbReference type="PANTHER" id="PTHR24346">
    <property type="entry name" value="MAP/MICROTUBULE AFFINITY-REGULATING KINASE"/>
    <property type="match status" value="1"/>
</dbReference>
<comment type="catalytic activity">
    <reaction evidence="8">
        <text>L-threonyl-[protein] + ATP = O-phospho-L-threonyl-[protein] + ADP + H(+)</text>
        <dbReference type="Rhea" id="RHEA:46608"/>
        <dbReference type="Rhea" id="RHEA-COMP:11060"/>
        <dbReference type="Rhea" id="RHEA-COMP:11605"/>
        <dbReference type="ChEBI" id="CHEBI:15378"/>
        <dbReference type="ChEBI" id="CHEBI:30013"/>
        <dbReference type="ChEBI" id="CHEBI:30616"/>
        <dbReference type="ChEBI" id="CHEBI:61977"/>
        <dbReference type="ChEBI" id="CHEBI:456216"/>
        <dbReference type="EC" id="2.7.11.1"/>
    </reaction>
</comment>
<evidence type="ECO:0000256" key="8">
    <source>
        <dbReference type="ARBA" id="ARBA00047899"/>
    </source>
</evidence>
<feature type="compositionally biased region" description="Polar residues" evidence="11">
    <location>
        <begin position="434"/>
        <end position="444"/>
    </location>
</feature>
<dbReference type="InParanoid" id="A7TKP7"/>
<evidence type="ECO:0000256" key="2">
    <source>
        <dbReference type="ARBA" id="ARBA00022527"/>
    </source>
</evidence>
<evidence type="ECO:0000256" key="9">
    <source>
        <dbReference type="ARBA" id="ARBA00048679"/>
    </source>
</evidence>
<evidence type="ECO:0000313" key="14">
    <source>
        <dbReference type="Proteomes" id="UP000000267"/>
    </source>
</evidence>
<dbReference type="EMBL" id="DS480409">
    <property type="protein sequence ID" value="EDO17159.1"/>
    <property type="molecule type" value="Genomic_DNA"/>
</dbReference>
<reference evidence="13 14" key="1">
    <citation type="journal article" date="2007" name="Proc. Natl. Acad. Sci. U.S.A.">
        <title>Independent sorting-out of thousands of duplicated gene pairs in two yeast species descended from a whole-genome duplication.</title>
        <authorList>
            <person name="Scannell D.R."/>
            <person name="Frank A.C."/>
            <person name="Conant G.C."/>
            <person name="Byrne K.P."/>
            <person name="Woolfit M."/>
            <person name="Wolfe K.H."/>
        </authorList>
    </citation>
    <scope>NUCLEOTIDE SEQUENCE [LARGE SCALE GENOMIC DNA]</scope>
    <source>
        <strain evidence="14">ATCC 22028 / DSM 70294 / BCRC 21397 / CBS 2163 / NBRC 10782 / NRRL Y-8283 / UCD 57-17</strain>
    </source>
</reference>
<keyword evidence="2" id="KW-0723">Serine/threonine-protein kinase</keyword>
<evidence type="ECO:0000256" key="10">
    <source>
        <dbReference type="PROSITE-ProRule" id="PRU10141"/>
    </source>
</evidence>
<proteinExistence type="predicted"/>
<organism evidence="14">
    <name type="scientific">Vanderwaltozyma polyspora (strain ATCC 22028 / DSM 70294 / BCRC 21397 / CBS 2163 / NBRC 10782 / NRRL Y-8283 / UCD 57-17)</name>
    <name type="common">Kluyveromyces polysporus</name>
    <dbReference type="NCBI Taxonomy" id="436907"/>
    <lineage>
        <taxon>Eukaryota</taxon>
        <taxon>Fungi</taxon>
        <taxon>Dikarya</taxon>
        <taxon>Ascomycota</taxon>
        <taxon>Saccharomycotina</taxon>
        <taxon>Saccharomycetes</taxon>
        <taxon>Saccharomycetales</taxon>
        <taxon>Saccharomycetaceae</taxon>
        <taxon>Vanderwaltozyma</taxon>
    </lineage>
</organism>
<feature type="compositionally biased region" description="Polar residues" evidence="11">
    <location>
        <begin position="538"/>
        <end position="549"/>
    </location>
</feature>
<keyword evidence="14" id="KW-1185">Reference proteome</keyword>
<dbReference type="GO" id="GO:0005935">
    <property type="term" value="C:cellular bud neck"/>
    <property type="evidence" value="ECO:0007669"/>
    <property type="project" value="EnsemblFungi"/>
</dbReference>
<feature type="region of interest" description="Disordered" evidence="11">
    <location>
        <begin position="500"/>
        <end position="553"/>
    </location>
</feature>